<evidence type="ECO:0000256" key="4">
    <source>
        <dbReference type="ARBA" id="ARBA00023128"/>
    </source>
</evidence>
<dbReference type="Proteomes" id="UP000494256">
    <property type="component" value="Unassembled WGS sequence"/>
</dbReference>
<evidence type="ECO:0000256" key="5">
    <source>
        <dbReference type="ARBA" id="ARBA00023186"/>
    </source>
</evidence>
<dbReference type="InterPro" id="IPR011419">
    <property type="entry name" value="ATP12_ATP_synth-F1-assembly"/>
</dbReference>
<keyword evidence="4" id="KW-0496">Mitochondrion</keyword>
<dbReference type="GO" id="GO:0005739">
    <property type="term" value="C:mitochondrion"/>
    <property type="evidence" value="ECO:0007669"/>
    <property type="project" value="UniProtKB-SubCell"/>
</dbReference>
<keyword evidence="8" id="KW-1185">Reference proteome</keyword>
<protein>
    <recommendedName>
        <fullName evidence="10">ATP synthase mitochondrial F1 complex assembly factor 2</fullName>
    </recommendedName>
</protein>
<evidence type="ECO:0000313" key="9">
    <source>
        <dbReference type="Proteomes" id="UP000494256"/>
    </source>
</evidence>
<sequence>MLSLSKTFTKLLRTTCPRCYKFQNYATRKRFYRGTSVVQSDNKWEVTLDHRRLKTPTGQVFAVNSEPLARAIAAEWDAQIEHIIQPTMHLTAICNTALDNPGKVTSHDIASFLLDHLSTDTILFYSEEEKDLQTLQEKKWTPVIDWFEKRFNVKQEVATGLLPPPVTIETRAVLARYLLSYGFAALSAMAFGTEALKSPILMIACIERLIEPKEAVLLARLEEEYQLIRWGRVTWAHELNQAELTSRVAASLLVIHSSVENHTTKAKAKSEEESQ</sequence>
<dbReference type="GO" id="GO:0033615">
    <property type="term" value="P:mitochondrial proton-transporting ATP synthase complex assembly"/>
    <property type="evidence" value="ECO:0007669"/>
    <property type="project" value="TreeGrafter"/>
</dbReference>
<gene>
    <name evidence="7" type="ORF">APLA_LOCUS12625</name>
    <name evidence="6" type="ORF">APLA_LOCUS4743</name>
</gene>
<comment type="subcellular location">
    <subcellularLocation>
        <location evidence="1">Mitochondrion</location>
    </subcellularLocation>
</comment>
<organism evidence="7 8">
    <name type="scientific">Arctia plantaginis</name>
    <name type="common">Wood tiger moth</name>
    <name type="synonym">Phalaena plantaginis</name>
    <dbReference type="NCBI Taxonomy" id="874455"/>
    <lineage>
        <taxon>Eukaryota</taxon>
        <taxon>Metazoa</taxon>
        <taxon>Ecdysozoa</taxon>
        <taxon>Arthropoda</taxon>
        <taxon>Hexapoda</taxon>
        <taxon>Insecta</taxon>
        <taxon>Pterygota</taxon>
        <taxon>Neoptera</taxon>
        <taxon>Endopterygota</taxon>
        <taxon>Lepidoptera</taxon>
        <taxon>Glossata</taxon>
        <taxon>Ditrysia</taxon>
        <taxon>Noctuoidea</taxon>
        <taxon>Erebidae</taxon>
        <taxon>Arctiinae</taxon>
        <taxon>Arctia</taxon>
    </lineage>
</organism>
<dbReference type="EMBL" id="CADEBD010000288">
    <property type="protein sequence ID" value="CAB3230789.1"/>
    <property type="molecule type" value="Genomic_DNA"/>
</dbReference>
<evidence type="ECO:0000313" key="7">
    <source>
        <dbReference type="EMBL" id="CAB3250263.1"/>
    </source>
</evidence>
<comment type="caution">
    <text evidence="7">The sequence shown here is derived from an EMBL/GenBank/DDBJ whole genome shotgun (WGS) entry which is preliminary data.</text>
</comment>
<dbReference type="Proteomes" id="UP000494106">
    <property type="component" value="Unassembled WGS sequence"/>
</dbReference>
<evidence type="ECO:0000256" key="1">
    <source>
        <dbReference type="ARBA" id="ARBA00004173"/>
    </source>
</evidence>
<dbReference type="PANTHER" id="PTHR21013">
    <property type="entry name" value="ATP SYNTHASE MITOCHONDRIAL F1 COMPLEX ASSEMBLY FACTOR 2/ATP12 PROTEIN, MITOCHONDRIAL PRECURSOR"/>
    <property type="match status" value="1"/>
</dbReference>
<accession>A0A8S1ASX8</accession>
<dbReference type="OrthoDB" id="5673at2759"/>
<evidence type="ECO:0000313" key="6">
    <source>
        <dbReference type="EMBL" id="CAB3230789.1"/>
    </source>
</evidence>
<evidence type="ECO:0008006" key="10">
    <source>
        <dbReference type="Google" id="ProtNLM"/>
    </source>
</evidence>
<dbReference type="Gene3D" id="3.30.2180.10">
    <property type="entry name" value="ATP12-like"/>
    <property type="match status" value="1"/>
</dbReference>
<evidence type="ECO:0000256" key="2">
    <source>
        <dbReference type="ARBA" id="ARBA00008231"/>
    </source>
</evidence>
<reference evidence="8 9" key="1">
    <citation type="submission" date="2020-04" db="EMBL/GenBank/DDBJ databases">
        <authorList>
            <person name="Wallbank WR R."/>
            <person name="Pardo Diaz C."/>
            <person name="Kozak K."/>
            <person name="Martin S."/>
            <person name="Jiggins C."/>
            <person name="Moest M."/>
            <person name="Warren A I."/>
            <person name="Byers J.R.P. K."/>
            <person name="Montejo-Kovacevich G."/>
            <person name="Yen C E."/>
        </authorList>
    </citation>
    <scope>NUCLEOTIDE SEQUENCE [LARGE SCALE GENOMIC DNA]</scope>
</reference>
<proteinExistence type="inferred from homology"/>
<dbReference type="Gene3D" id="1.10.3580.10">
    <property type="entry name" value="ATP12 ATPase"/>
    <property type="match status" value="1"/>
</dbReference>
<dbReference type="PANTHER" id="PTHR21013:SF10">
    <property type="entry name" value="ATP SYNTHASE MITOCHONDRIAL F1 COMPLEX ASSEMBLY FACTOR 2"/>
    <property type="match status" value="1"/>
</dbReference>
<comment type="similarity">
    <text evidence="2">Belongs to the ATP12 family.</text>
</comment>
<name>A0A8S1ASX8_ARCPL</name>
<keyword evidence="3" id="KW-0809">Transit peptide</keyword>
<dbReference type="Pfam" id="PF07542">
    <property type="entry name" value="ATP12"/>
    <property type="match status" value="1"/>
</dbReference>
<evidence type="ECO:0000313" key="8">
    <source>
        <dbReference type="Proteomes" id="UP000494106"/>
    </source>
</evidence>
<dbReference type="InterPro" id="IPR023335">
    <property type="entry name" value="ATP12_ortho_dom_sf"/>
</dbReference>
<keyword evidence="5" id="KW-0143">Chaperone</keyword>
<dbReference type="EMBL" id="CADEBC010000540">
    <property type="protein sequence ID" value="CAB3250263.1"/>
    <property type="molecule type" value="Genomic_DNA"/>
</dbReference>
<dbReference type="AlphaFoldDB" id="A0A8S1ASX8"/>
<dbReference type="SUPFAM" id="SSF160909">
    <property type="entry name" value="ATP12-like"/>
    <property type="match status" value="1"/>
</dbReference>
<dbReference type="InterPro" id="IPR042272">
    <property type="entry name" value="ATP12_ATP_synth-F1-assembly_N"/>
</dbReference>
<evidence type="ECO:0000256" key="3">
    <source>
        <dbReference type="ARBA" id="ARBA00022946"/>
    </source>
</evidence>